<accession>A0A381T2V8</accession>
<dbReference type="AlphaFoldDB" id="A0A381T2V8"/>
<organism evidence="2">
    <name type="scientific">marine metagenome</name>
    <dbReference type="NCBI Taxonomy" id="408172"/>
    <lineage>
        <taxon>unclassified sequences</taxon>
        <taxon>metagenomes</taxon>
        <taxon>ecological metagenomes</taxon>
    </lineage>
</organism>
<gene>
    <name evidence="2" type="ORF">METZ01_LOCUS62765</name>
</gene>
<dbReference type="EMBL" id="UINC01003867">
    <property type="protein sequence ID" value="SVA09911.1"/>
    <property type="molecule type" value="Genomic_DNA"/>
</dbReference>
<proteinExistence type="predicted"/>
<dbReference type="InterPro" id="IPR046525">
    <property type="entry name" value="DUF6702"/>
</dbReference>
<sequence>MIVKFIKKYNNMHFLLVNLALFFIHDFFVSVSYIEYDDQRNAIEVHKKIFFDDFEKTLKKESLNENFDILKSNKVLVDDYIRDYLTKKIEFVINDKQYDFEYLGHEYEDGIINCYFEINKIKKIKKIKIKDTSLFETFEGQENLIYFQVNQKLTTIRLKDPILFQEIIIK</sequence>
<protein>
    <submittedName>
        <fullName evidence="2">Uncharacterized protein</fullName>
    </submittedName>
</protein>
<feature type="transmembrane region" description="Helical" evidence="1">
    <location>
        <begin position="12"/>
        <end position="34"/>
    </location>
</feature>
<keyword evidence="1" id="KW-0812">Transmembrane</keyword>
<evidence type="ECO:0000256" key="1">
    <source>
        <dbReference type="SAM" id="Phobius"/>
    </source>
</evidence>
<keyword evidence="1" id="KW-1133">Transmembrane helix</keyword>
<dbReference type="Pfam" id="PF20420">
    <property type="entry name" value="DUF6702"/>
    <property type="match status" value="1"/>
</dbReference>
<reference evidence="2" key="1">
    <citation type="submission" date="2018-05" db="EMBL/GenBank/DDBJ databases">
        <authorList>
            <person name="Lanie J.A."/>
            <person name="Ng W.-L."/>
            <person name="Kazmierczak K.M."/>
            <person name="Andrzejewski T.M."/>
            <person name="Davidsen T.M."/>
            <person name="Wayne K.J."/>
            <person name="Tettelin H."/>
            <person name="Glass J.I."/>
            <person name="Rusch D."/>
            <person name="Podicherti R."/>
            <person name="Tsui H.-C.T."/>
            <person name="Winkler M.E."/>
        </authorList>
    </citation>
    <scope>NUCLEOTIDE SEQUENCE</scope>
</reference>
<evidence type="ECO:0000313" key="2">
    <source>
        <dbReference type="EMBL" id="SVA09911.1"/>
    </source>
</evidence>
<name>A0A381T2V8_9ZZZZ</name>
<keyword evidence="1" id="KW-0472">Membrane</keyword>